<name>A0A1H9JRM9_9BACT</name>
<dbReference type="InParanoid" id="A0A1H9JRM9"/>
<proteinExistence type="predicted"/>
<dbReference type="OrthoDB" id="1490724at2"/>
<feature type="transmembrane region" description="Helical" evidence="2">
    <location>
        <begin position="87"/>
        <end position="106"/>
    </location>
</feature>
<keyword evidence="4" id="KW-1185">Reference proteome</keyword>
<dbReference type="EMBL" id="FOFB01000018">
    <property type="protein sequence ID" value="SEQ89506.1"/>
    <property type="molecule type" value="Genomic_DNA"/>
</dbReference>
<keyword evidence="2" id="KW-0812">Transmembrane</keyword>
<organism evidence="3 4">
    <name type="scientific">Neolewinella agarilytica</name>
    <dbReference type="NCBI Taxonomy" id="478744"/>
    <lineage>
        <taxon>Bacteria</taxon>
        <taxon>Pseudomonadati</taxon>
        <taxon>Bacteroidota</taxon>
        <taxon>Saprospiria</taxon>
        <taxon>Saprospirales</taxon>
        <taxon>Lewinellaceae</taxon>
        <taxon>Neolewinella</taxon>
    </lineage>
</organism>
<keyword evidence="2" id="KW-1133">Transmembrane helix</keyword>
<feature type="region of interest" description="Disordered" evidence="1">
    <location>
        <begin position="366"/>
        <end position="388"/>
    </location>
</feature>
<dbReference type="AlphaFoldDB" id="A0A1H9JRM9"/>
<reference evidence="4" key="1">
    <citation type="submission" date="2016-10" db="EMBL/GenBank/DDBJ databases">
        <authorList>
            <person name="Varghese N."/>
            <person name="Submissions S."/>
        </authorList>
    </citation>
    <scope>NUCLEOTIDE SEQUENCE [LARGE SCALE GENOMIC DNA]</scope>
    <source>
        <strain evidence="4">DSM 24740</strain>
    </source>
</reference>
<dbReference type="RefSeq" id="WP_139211910.1">
    <property type="nucleotide sequence ID" value="NZ_FOFB01000018.1"/>
</dbReference>
<feature type="transmembrane region" description="Helical" evidence="2">
    <location>
        <begin position="118"/>
        <end position="137"/>
    </location>
</feature>
<feature type="compositionally biased region" description="Low complexity" evidence="1">
    <location>
        <begin position="367"/>
        <end position="377"/>
    </location>
</feature>
<keyword evidence="2" id="KW-0472">Membrane</keyword>
<gene>
    <name evidence="3" type="ORF">SAMN05444359_11841</name>
</gene>
<evidence type="ECO:0000256" key="1">
    <source>
        <dbReference type="SAM" id="MobiDB-lite"/>
    </source>
</evidence>
<accession>A0A1H9JRM9</accession>
<evidence type="ECO:0000313" key="3">
    <source>
        <dbReference type="EMBL" id="SEQ89506.1"/>
    </source>
</evidence>
<protein>
    <submittedName>
        <fullName evidence="3">Uncharacterized protein</fullName>
    </submittedName>
</protein>
<evidence type="ECO:0000256" key="2">
    <source>
        <dbReference type="SAM" id="Phobius"/>
    </source>
</evidence>
<evidence type="ECO:0000313" key="4">
    <source>
        <dbReference type="Proteomes" id="UP000199021"/>
    </source>
</evidence>
<dbReference type="Proteomes" id="UP000199021">
    <property type="component" value="Unassembled WGS sequence"/>
</dbReference>
<feature type="transmembrane region" description="Helical" evidence="2">
    <location>
        <begin position="328"/>
        <end position="348"/>
    </location>
</feature>
<sequence>MMYTEQNIRGLAINFLRQHYKHRPRSGTSGTRVVSKVHYYQGVTIDARLAYQKPDLSWFTATVEATSLDRAHEVLYRVNYFRIAMHAMAFTLAVMVFFLALTQVQGESVWQWFGRPKVYLFLLTSTFATFGLAAIILSRIKYYRYIYAIAQFIRFHADAQWVAFDKQIFENVPRRYYEELERQCIRFGFGLMEVGEENKVRWVIEPSHIDQFAGSRSRLPVWVAAVQAPPLMRRLQKSLPLGKVPAPAAAPPVPTDGLTDPLDVGSYLPSAVVREADYAAAVVPARRGRTPWYKQPVRFTKSLRWKARNAYRSLYPDEIRTRPGYYELPGWLVATIFVLLLLLSYLFYEQSRWEVVARPGDKDAVTELPPLEPAASPERSDASPELLPGEYDHRLSSNEVVPERELRVDPPSIVEATVETDVIQVYRITEDGEASIDYDCLPLYQLTGTFYLLEEGRYPEYSIALERAKYLNGRYGMATTVALNNCVEVGRSGYLIYLGEILESEASANFRLRQLLTDFGLETEVLVVK</sequence>